<dbReference type="EMBL" id="AMZH03008389">
    <property type="protein sequence ID" value="RRT59047.1"/>
    <property type="molecule type" value="Genomic_DNA"/>
</dbReference>
<sequence>MFGSQFLEQQRVGLDSIRVSVSGPSPVLFIASSERSDTAFVLIPRNSLAVLTFLGCVSSLWSFPGGEQTPMEPSNLSALKEEEEEDETSVGGGDQVRRAAPSAFSPDSIPPRPASQTLIRAVSVSDRSFRAIRLDRKFQEIKTRVKLRHLSDPVV</sequence>
<comment type="caution">
    <text evidence="2">The sequence shown here is derived from an EMBL/GenBank/DDBJ whole genome shotgun (WGS) entry which is preliminary data.</text>
</comment>
<feature type="region of interest" description="Disordered" evidence="1">
    <location>
        <begin position="65"/>
        <end position="116"/>
    </location>
</feature>
<dbReference type="Proteomes" id="UP000287651">
    <property type="component" value="Unassembled WGS sequence"/>
</dbReference>
<gene>
    <name evidence="2" type="ORF">B296_00025246</name>
</gene>
<evidence type="ECO:0000313" key="2">
    <source>
        <dbReference type="EMBL" id="RRT59047.1"/>
    </source>
</evidence>
<accession>A0A426Z4Z0</accession>
<organism evidence="2 3">
    <name type="scientific">Ensete ventricosum</name>
    <name type="common">Abyssinian banana</name>
    <name type="synonym">Musa ensete</name>
    <dbReference type="NCBI Taxonomy" id="4639"/>
    <lineage>
        <taxon>Eukaryota</taxon>
        <taxon>Viridiplantae</taxon>
        <taxon>Streptophyta</taxon>
        <taxon>Embryophyta</taxon>
        <taxon>Tracheophyta</taxon>
        <taxon>Spermatophyta</taxon>
        <taxon>Magnoliopsida</taxon>
        <taxon>Liliopsida</taxon>
        <taxon>Zingiberales</taxon>
        <taxon>Musaceae</taxon>
        <taxon>Ensete</taxon>
    </lineage>
</organism>
<reference evidence="2 3" key="1">
    <citation type="journal article" date="2014" name="Agronomy (Basel)">
        <title>A Draft Genome Sequence for Ensete ventricosum, the Drought-Tolerant Tree Against Hunger.</title>
        <authorList>
            <person name="Harrison J."/>
            <person name="Moore K.A."/>
            <person name="Paszkiewicz K."/>
            <person name="Jones T."/>
            <person name="Grant M."/>
            <person name="Ambacheew D."/>
            <person name="Muzemil S."/>
            <person name="Studholme D.J."/>
        </authorList>
    </citation>
    <scope>NUCLEOTIDE SEQUENCE [LARGE SCALE GENOMIC DNA]</scope>
</reference>
<proteinExistence type="predicted"/>
<evidence type="ECO:0000256" key="1">
    <source>
        <dbReference type="SAM" id="MobiDB-lite"/>
    </source>
</evidence>
<name>A0A426Z4Z0_ENSVE</name>
<dbReference type="AlphaFoldDB" id="A0A426Z4Z0"/>
<evidence type="ECO:0000313" key="3">
    <source>
        <dbReference type="Proteomes" id="UP000287651"/>
    </source>
</evidence>
<protein>
    <submittedName>
        <fullName evidence="2">Uncharacterized protein</fullName>
    </submittedName>
</protein>